<dbReference type="GO" id="GO:0004519">
    <property type="term" value="F:endonuclease activity"/>
    <property type="evidence" value="ECO:0007669"/>
    <property type="project" value="UniProtKB-KW"/>
</dbReference>
<dbReference type="STRING" id="871741.SAMN05192570_1016"/>
<dbReference type="OrthoDB" id="9798754at2"/>
<dbReference type="Pfam" id="PF04480">
    <property type="entry name" value="DUF559"/>
    <property type="match status" value="1"/>
</dbReference>
<keyword evidence="3" id="KW-1185">Reference proteome</keyword>
<accession>A0A1I6PBP5</accession>
<reference evidence="3" key="1">
    <citation type="submission" date="2016-10" db="EMBL/GenBank/DDBJ databases">
        <authorList>
            <person name="Varghese N."/>
            <person name="Submissions S."/>
        </authorList>
    </citation>
    <scope>NUCLEOTIDE SEQUENCE [LARGE SCALE GENOMIC DNA]</scope>
    <source>
        <strain evidence="3">CGMCC 1.10683</strain>
    </source>
</reference>
<keyword evidence="2" id="KW-0255">Endonuclease</keyword>
<dbReference type="SUPFAM" id="SSF52980">
    <property type="entry name" value="Restriction endonuclease-like"/>
    <property type="match status" value="1"/>
</dbReference>
<feature type="domain" description="DUF559" evidence="1">
    <location>
        <begin position="6"/>
        <end position="110"/>
    </location>
</feature>
<keyword evidence="2" id="KW-0378">Hydrolase</keyword>
<evidence type="ECO:0000313" key="2">
    <source>
        <dbReference type="EMBL" id="SFS37624.1"/>
    </source>
</evidence>
<organism evidence="2 3">
    <name type="scientific">Brevundimonas viscosa</name>
    <dbReference type="NCBI Taxonomy" id="871741"/>
    <lineage>
        <taxon>Bacteria</taxon>
        <taxon>Pseudomonadati</taxon>
        <taxon>Pseudomonadota</taxon>
        <taxon>Alphaproteobacteria</taxon>
        <taxon>Caulobacterales</taxon>
        <taxon>Caulobacteraceae</taxon>
        <taxon>Brevundimonas</taxon>
    </lineage>
</organism>
<sequence>MTAARLTPRARALRQTGGLAEQRLWARLRGGAVVGWKLRRQHRIDGYVADFACIPLRLAIEIDGGVHQRDDVALRDVYRQRAIEDRGWTVVRFTNDQALHEPWRIDAAIREQAKALGF</sequence>
<dbReference type="Proteomes" id="UP000198788">
    <property type="component" value="Unassembled WGS sequence"/>
</dbReference>
<keyword evidence="2" id="KW-0540">Nuclease</keyword>
<dbReference type="CDD" id="cd01038">
    <property type="entry name" value="Endonuclease_DUF559"/>
    <property type="match status" value="1"/>
</dbReference>
<evidence type="ECO:0000313" key="3">
    <source>
        <dbReference type="Proteomes" id="UP000198788"/>
    </source>
</evidence>
<proteinExistence type="predicted"/>
<gene>
    <name evidence="2" type="ORF">SAMN05192570_1016</name>
</gene>
<dbReference type="PANTHER" id="PTHR38590:SF1">
    <property type="entry name" value="BLL0828 PROTEIN"/>
    <property type="match status" value="1"/>
</dbReference>
<evidence type="ECO:0000259" key="1">
    <source>
        <dbReference type="Pfam" id="PF04480"/>
    </source>
</evidence>
<dbReference type="InterPro" id="IPR007569">
    <property type="entry name" value="DUF559"/>
</dbReference>
<dbReference type="AlphaFoldDB" id="A0A1I6PBP5"/>
<dbReference type="PANTHER" id="PTHR38590">
    <property type="entry name" value="BLL0828 PROTEIN"/>
    <property type="match status" value="1"/>
</dbReference>
<protein>
    <submittedName>
        <fullName evidence="2">Very-short-patch-repair endonuclease</fullName>
    </submittedName>
</protein>
<dbReference type="RefSeq" id="WP_092307355.1">
    <property type="nucleotide sequence ID" value="NZ_FOZV01000001.1"/>
</dbReference>
<dbReference type="InterPro" id="IPR011335">
    <property type="entry name" value="Restrct_endonuc-II-like"/>
</dbReference>
<dbReference type="InterPro" id="IPR047216">
    <property type="entry name" value="Endonuclease_DUF559_bact"/>
</dbReference>
<name>A0A1I6PBP5_9CAUL</name>
<dbReference type="EMBL" id="FOZV01000001">
    <property type="protein sequence ID" value="SFS37624.1"/>
    <property type="molecule type" value="Genomic_DNA"/>
</dbReference>
<dbReference type="Gene3D" id="3.40.960.10">
    <property type="entry name" value="VSR Endonuclease"/>
    <property type="match status" value="1"/>
</dbReference>